<feature type="binding site" evidence="11">
    <location>
        <position position="71"/>
    </location>
    <ligand>
        <name>Mg(2+)</name>
        <dbReference type="ChEBI" id="CHEBI:18420"/>
    </ligand>
</feature>
<dbReference type="CDD" id="cd01746">
    <property type="entry name" value="GATase1_CTP_Synthase"/>
    <property type="match status" value="1"/>
</dbReference>
<keyword evidence="3 11" id="KW-0436">Ligase</keyword>
<evidence type="ECO:0000313" key="14">
    <source>
        <dbReference type="EMBL" id="SDK67435.1"/>
    </source>
</evidence>
<organism evidence="14 15">
    <name type="scientific">Jeotgalicoccus aerolatus</name>
    <dbReference type="NCBI Taxonomy" id="709510"/>
    <lineage>
        <taxon>Bacteria</taxon>
        <taxon>Bacillati</taxon>
        <taxon>Bacillota</taxon>
        <taxon>Bacilli</taxon>
        <taxon>Bacillales</taxon>
        <taxon>Staphylococcaceae</taxon>
        <taxon>Jeotgalicoccus</taxon>
    </lineage>
</organism>
<feature type="active site" evidence="11">
    <location>
        <position position="510"/>
    </location>
</feature>
<dbReference type="Pfam" id="PF00117">
    <property type="entry name" value="GATase"/>
    <property type="match status" value="1"/>
</dbReference>
<keyword evidence="4 11" id="KW-0479">Metal-binding</keyword>
<evidence type="ECO:0000256" key="2">
    <source>
        <dbReference type="ARBA" id="ARBA00007533"/>
    </source>
</evidence>
<dbReference type="InterPro" id="IPR017456">
    <property type="entry name" value="CTP_synthase_N"/>
</dbReference>
<keyword evidence="7 11" id="KW-0460">Magnesium</keyword>
<dbReference type="EC" id="6.3.4.2" evidence="11"/>
<proteinExistence type="inferred from homology"/>
<comment type="function">
    <text evidence="11">Catalyzes the ATP-dependent amination of UTP to CTP with either L-glutamine or ammonia as the source of nitrogen. Regulates intracellular CTP levels through interactions with the four ribonucleotide triphosphates.</text>
</comment>
<evidence type="ECO:0000313" key="15">
    <source>
        <dbReference type="Proteomes" id="UP000242700"/>
    </source>
</evidence>
<evidence type="ECO:0000259" key="13">
    <source>
        <dbReference type="Pfam" id="PF06418"/>
    </source>
</evidence>
<comment type="subunit">
    <text evidence="11">Homotetramer.</text>
</comment>
<feature type="domain" description="CTP synthase N-terminal" evidence="13">
    <location>
        <begin position="3"/>
        <end position="267"/>
    </location>
</feature>
<keyword evidence="8 11" id="KW-0315">Glutamine amidotransferase</keyword>
<comment type="catalytic activity">
    <reaction evidence="11">
        <text>UTP + NH4(+) + ATP = CTP + ADP + phosphate + 2 H(+)</text>
        <dbReference type="Rhea" id="RHEA:16597"/>
        <dbReference type="ChEBI" id="CHEBI:15378"/>
        <dbReference type="ChEBI" id="CHEBI:28938"/>
        <dbReference type="ChEBI" id="CHEBI:30616"/>
        <dbReference type="ChEBI" id="CHEBI:37563"/>
        <dbReference type="ChEBI" id="CHEBI:43474"/>
        <dbReference type="ChEBI" id="CHEBI:46398"/>
        <dbReference type="ChEBI" id="CHEBI:456216"/>
    </reaction>
</comment>
<keyword evidence="5 11" id="KW-0547">Nucleotide-binding</keyword>
<evidence type="ECO:0000256" key="8">
    <source>
        <dbReference type="ARBA" id="ARBA00022962"/>
    </source>
</evidence>
<protein>
    <recommendedName>
        <fullName evidence="11">CTP synthase</fullName>
        <ecNumber evidence="11">6.3.4.2</ecNumber>
    </recommendedName>
    <alternativeName>
        <fullName evidence="11">Cytidine 5'-triphosphate synthase</fullName>
    </alternativeName>
    <alternativeName>
        <fullName evidence="11">Cytidine triphosphate synthetase</fullName>
        <shortName evidence="11">CTP synthetase</shortName>
        <shortName evidence="11">CTPS</shortName>
    </alternativeName>
    <alternativeName>
        <fullName evidence="11">UTP--ammonia ligase</fullName>
    </alternativeName>
</protein>
<dbReference type="PROSITE" id="PS51273">
    <property type="entry name" value="GATASE_TYPE_1"/>
    <property type="match status" value="1"/>
</dbReference>
<feature type="binding site" evidence="11">
    <location>
        <position position="141"/>
    </location>
    <ligand>
        <name>Mg(2+)</name>
        <dbReference type="ChEBI" id="CHEBI:18420"/>
    </ligand>
</feature>
<dbReference type="NCBIfam" id="NF003792">
    <property type="entry name" value="PRK05380.1"/>
    <property type="match status" value="1"/>
</dbReference>
<comment type="catalytic activity">
    <reaction evidence="10 11">
        <text>UTP + L-glutamine + ATP + H2O = CTP + L-glutamate + ADP + phosphate + 2 H(+)</text>
        <dbReference type="Rhea" id="RHEA:26426"/>
        <dbReference type="ChEBI" id="CHEBI:15377"/>
        <dbReference type="ChEBI" id="CHEBI:15378"/>
        <dbReference type="ChEBI" id="CHEBI:29985"/>
        <dbReference type="ChEBI" id="CHEBI:30616"/>
        <dbReference type="ChEBI" id="CHEBI:37563"/>
        <dbReference type="ChEBI" id="CHEBI:43474"/>
        <dbReference type="ChEBI" id="CHEBI:46398"/>
        <dbReference type="ChEBI" id="CHEBI:58359"/>
        <dbReference type="ChEBI" id="CHEBI:456216"/>
        <dbReference type="EC" id="6.3.4.2"/>
    </reaction>
</comment>
<feature type="active site" evidence="11">
    <location>
        <position position="508"/>
    </location>
</feature>
<dbReference type="STRING" id="586411.SAMN05216187_11359"/>
<name>A0A1G9DUA4_9STAP</name>
<dbReference type="GO" id="GO:0044210">
    <property type="term" value="P:'de novo' CTP biosynthetic process"/>
    <property type="evidence" value="ECO:0007669"/>
    <property type="project" value="UniProtKB-UniRule"/>
</dbReference>
<dbReference type="HAMAP" id="MF_01227">
    <property type="entry name" value="PyrG"/>
    <property type="match status" value="1"/>
</dbReference>
<feature type="binding site" evidence="11">
    <location>
        <begin position="148"/>
        <end position="150"/>
    </location>
    <ligand>
        <name>CTP</name>
        <dbReference type="ChEBI" id="CHEBI:37563"/>
        <note>allosteric inhibitor</note>
    </ligand>
</feature>
<evidence type="ECO:0000256" key="7">
    <source>
        <dbReference type="ARBA" id="ARBA00022842"/>
    </source>
</evidence>
<dbReference type="PANTHER" id="PTHR11550">
    <property type="entry name" value="CTP SYNTHASE"/>
    <property type="match status" value="1"/>
</dbReference>
<comment type="similarity">
    <text evidence="2 11">Belongs to the CTP synthase family.</text>
</comment>
<feature type="binding site" evidence="11">
    <location>
        <begin position="14"/>
        <end position="19"/>
    </location>
    <ligand>
        <name>ATP</name>
        <dbReference type="ChEBI" id="CHEBI:30616"/>
    </ligand>
</feature>
<evidence type="ECO:0000256" key="4">
    <source>
        <dbReference type="ARBA" id="ARBA00022723"/>
    </source>
</evidence>
<dbReference type="OrthoDB" id="9801107at2"/>
<dbReference type="InterPro" id="IPR017926">
    <property type="entry name" value="GATASE"/>
</dbReference>
<dbReference type="SUPFAM" id="SSF52317">
    <property type="entry name" value="Class I glutamine amidotransferase-like"/>
    <property type="match status" value="1"/>
</dbReference>
<feature type="binding site" evidence="11">
    <location>
        <position position="406"/>
    </location>
    <ligand>
        <name>L-glutamine</name>
        <dbReference type="ChEBI" id="CHEBI:58359"/>
    </ligand>
</feature>
<comment type="miscellaneous">
    <text evidence="11">CTPSs have evolved a hybrid strategy for distinguishing between UTP and CTP. The overlapping regions of the product feedback inhibitory and substrate sites recognize a common feature in both compounds, the triphosphate moiety. To differentiate isosteric substrate and product pyrimidine rings, an additional pocket far from the expected kinase/ligase catalytic site, specifically recognizes the cytosine and ribose portions of the product inhibitor.</text>
</comment>
<dbReference type="GO" id="GO:0097268">
    <property type="term" value="C:cytoophidium"/>
    <property type="evidence" value="ECO:0007669"/>
    <property type="project" value="UniProtKB-ARBA"/>
</dbReference>
<sequence>MTKYIFVTGGVVSSLGKGITAASLGRLLKDRGFSITIQKFDPYLNVDPGTMSPYQHGEVFVTEDGAETDLDLGHYERFIDINVSKYSNVTAGKVYSEVIRKERRGDYLGGTVQVIPHITNEIKSRIKKAGESSDADIVITEIGGTAGDIESLPFIESIRQLRSELGKDNVMFIHCTLLPYIKAAGEMKTKPTQHSVKELRGLGIQPDMIVVRSEYPMTEDLRDKIALFCDIDEDSVINAKDEETIYELVMSLQEQDMDDLVLDNLKLESKGEAQLEDWKHLLDNLSKIDKTIKIGLVGKYVELQDAYLSVAESLRHAGYEVHADIDIHWINSQDVTPQNVRDILGEVDGIVVPGGFGDRGIEGKILTLKYARENQVPVLGICLGMQLATVEFARNVAGLKGANSSELDEHTPHAIIDLMPDQKDVVDLGGTLRLGSFPCVIKEGTKAHELYQVNEVDERHRHRFEFNNGYKEQLEEAGMIFSGTSPDGRLVEMVELKDHPYYVGVQFHPEFQSRPTRPHPLFSGLIKACLDHGIKEDNN</sequence>
<feature type="binding site" evidence="11">
    <location>
        <position position="355"/>
    </location>
    <ligand>
        <name>L-glutamine</name>
        <dbReference type="ChEBI" id="CHEBI:58359"/>
    </ligand>
</feature>
<evidence type="ECO:0000256" key="9">
    <source>
        <dbReference type="ARBA" id="ARBA00022975"/>
    </source>
</evidence>
<feature type="binding site" evidence="11">
    <location>
        <position position="224"/>
    </location>
    <ligand>
        <name>UTP</name>
        <dbReference type="ChEBI" id="CHEBI:46398"/>
    </ligand>
</feature>
<dbReference type="FunFam" id="3.40.50.880:FF:000002">
    <property type="entry name" value="CTP synthase"/>
    <property type="match status" value="1"/>
</dbReference>
<dbReference type="AlphaFoldDB" id="A0A1G9DUA4"/>
<comment type="pathway">
    <text evidence="1 11">Pyrimidine metabolism; CTP biosynthesis via de novo pathway; CTP from UDP: step 2/2.</text>
</comment>
<evidence type="ECO:0000256" key="5">
    <source>
        <dbReference type="ARBA" id="ARBA00022741"/>
    </source>
</evidence>
<keyword evidence="6 11" id="KW-0067">ATP-binding</keyword>
<feature type="binding site" evidence="11">
    <location>
        <position position="71"/>
    </location>
    <ligand>
        <name>ATP</name>
        <dbReference type="ChEBI" id="CHEBI:30616"/>
    </ligand>
</feature>
<comment type="caution">
    <text evidence="11">Lacks conserved residue(s) required for the propagation of feature annotation.</text>
</comment>
<dbReference type="CDD" id="cd03113">
    <property type="entry name" value="CTPS_N"/>
    <property type="match status" value="1"/>
</dbReference>
<feature type="binding site" evidence="11">
    <location>
        <begin position="383"/>
        <end position="386"/>
    </location>
    <ligand>
        <name>L-glutamine</name>
        <dbReference type="ChEBI" id="CHEBI:58359"/>
    </ligand>
</feature>
<feature type="binding site" evidence="11">
    <location>
        <position position="54"/>
    </location>
    <ligand>
        <name>L-glutamine</name>
        <dbReference type="ChEBI" id="CHEBI:58359"/>
    </ligand>
</feature>
<feature type="binding site" evidence="11">
    <location>
        <position position="463"/>
    </location>
    <ligand>
        <name>L-glutamine</name>
        <dbReference type="ChEBI" id="CHEBI:58359"/>
    </ligand>
</feature>
<dbReference type="GO" id="GO:0004359">
    <property type="term" value="F:glutaminase activity"/>
    <property type="evidence" value="ECO:0007669"/>
    <property type="project" value="RHEA"/>
</dbReference>
<dbReference type="EMBL" id="FNFI01000013">
    <property type="protein sequence ID" value="SDK67435.1"/>
    <property type="molecule type" value="Genomic_DNA"/>
</dbReference>
<dbReference type="Gene3D" id="3.40.50.300">
    <property type="entry name" value="P-loop containing nucleotide triphosphate hydrolases"/>
    <property type="match status" value="1"/>
</dbReference>
<dbReference type="RefSeq" id="WP_092599646.1">
    <property type="nucleotide sequence ID" value="NZ_FNFI01000013.1"/>
</dbReference>
<dbReference type="PANTHER" id="PTHR11550:SF0">
    <property type="entry name" value="CTP SYNTHASE-RELATED"/>
    <property type="match status" value="1"/>
</dbReference>
<dbReference type="NCBIfam" id="TIGR00337">
    <property type="entry name" value="PyrG"/>
    <property type="match status" value="1"/>
</dbReference>
<dbReference type="InterPro" id="IPR027417">
    <property type="entry name" value="P-loop_NTPase"/>
</dbReference>
<feature type="region of interest" description="Amidoligase domain" evidence="11">
    <location>
        <begin position="1"/>
        <end position="267"/>
    </location>
</feature>
<dbReference type="UniPathway" id="UPA00159">
    <property type="reaction ID" value="UER00277"/>
</dbReference>
<dbReference type="SUPFAM" id="SSF52540">
    <property type="entry name" value="P-loop containing nucleoside triphosphate hydrolases"/>
    <property type="match status" value="1"/>
</dbReference>
<gene>
    <name evidence="11" type="primary">pyrG</name>
    <name evidence="14" type="ORF">SAMN05216187_11359</name>
</gene>
<dbReference type="GO" id="GO:0046872">
    <property type="term" value="F:metal ion binding"/>
    <property type="evidence" value="ECO:0007669"/>
    <property type="project" value="UniProtKB-KW"/>
</dbReference>
<comment type="catalytic activity">
    <reaction evidence="11">
        <text>L-glutamine + H2O = L-glutamate + NH4(+)</text>
        <dbReference type="Rhea" id="RHEA:15889"/>
        <dbReference type="ChEBI" id="CHEBI:15377"/>
        <dbReference type="ChEBI" id="CHEBI:28938"/>
        <dbReference type="ChEBI" id="CHEBI:29985"/>
        <dbReference type="ChEBI" id="CHEBI:58359"/>
    </reaction>
</comment>
<dbReference type="FunFam" id="3.40.50.300:FF:000009">
    <property type="entry name" value="CTP synthase"/>
    <property type="match status" value="1"/>
</dbReference>
<feature type="active site" description="Nucleophile; for glutamine hydrolysis" evidence="11">
    <location>
        <position position="382"/>
    </location>
</feature>
<dbReference type="InterPro" id="IPR004468">
    <property type="entry name" value="CTP_synthase"/>
</dbReference>
<evidence type="ECO:0000256" key="10">
    <source>
        <dbReference type="ARBA" id="ARBA00047781"/>
    </source>
</evidence>
<dbReference type="InterPro" id="IPR033828">
    <property type="entry name" value="GATase1_CTP_Synthase"/>
</dbReference>
<dbReference type="InterPro" id="IPR029062">
    <property type="entry name" value="Class_I_gatase-like"/>
</dbReference>
<evidence type="ECO:0000256" key="3">
    <source>
        <dbReference type="ARBA" id="ARBA00022598"/>
    </source>
</evidence>
<dbReference type="GO" id="GO:0042802">
    <property type="term" value="F:identical protein binding"/>
    <property type="evidence" value="ECO:0007669"/>
    <property type="project" value="TreeGrafter"/>
</dbReference>
<feature type="binding site" evidence="11">
    <location>
        <position position="13"/>
    </location>
    <ligand>
        <name>UTP</name>
        <dbReference type="ChEBI" id="CHEBI:46398"/>
    </ligand>
</feature>
<dbReference type="GO" id="GO:0019856">
    <property type="term" value="P:pyrimidine nucleobase biosynthetic process"/>
    <property type="evidence" value="ECO:0007669"/>
    <property type="project" value="TreeGrafter"/>
</dbReference>
<feature type="binding site" evidence="11">
    <location>
        <position position="224"/>
    </location>
    <ligand>
        <name>CTP</name>
        <dbReference type="ChEBI" id="CHEBI:37563"/>
        <note>allosteric inhibitor</note>
    </ligand>
</feature>
<accession>A0A1G9DUA4</accession>
<dbReference type="GO" id="GO:0005829">
    <property type="term" value="C:cytosol"/>
    <property type="evidence" value="ECO:0007669"/>
    <property type="project" value="TreeGrafter"/>
</dbReference>
<feature type="domain" description="Glutamine amidotransferase" evidence="12">
    <location>
        <begin position="303"/>
        <end position="527"/>
    </location>
</feature>
<dbReference type="Gene3D" id="3.40.50.880">
    <property type="match status" value="1"/>
</dbReference>
<evidence type="ECO:0000256" key="6">
    <source>
        <dbReference type="ARBA" id="ARBA00022840"/>
    </source>
</evidence>
<reference evidence="15" key="1">
    <citation type="submission" date="2016-10" db="EMBL/GenBank/DDBJ databases">
        <authorList>
            <person name="Varghese N."/>
            <person name="Submissions S."/>
        </authorList>
    </citation>
    <scope>NUCLEOTIDE SEQUENCE [LARGE SCALE GENOMIC DNA]</scope>
    <source>
        <strain evidence="15">CGMCC 1.8911</strain>
    </source>
</reference>
<dbReference type="GO" id="GO:0003883">
    <property type="term" value="F:CTP synthase activity"/>
    <property type="evidence" value="ECO:0007669"/>
    <property type="project" value="UniProtKB-UniRule"/>
</dbReference>
<dbReference type="Proteomes" id="UP000242700">
    <property type="component" value="Unassembled WGS sequence"/>
</dbReference>
<evidence type="ECO:0000256" key="11">
    <source>
        <dbReference type="HAMAP-Rule" id="MF_01227"/>
    </source>
</evidence>
<comment type="activity regulation">
    <text evidence="11">Allosterically activated by GTP, when glutamine is the substrate; GTP has no effect on the reaction when ammonia is the substrate. The allosteric effector GTP functions by stabilizing the protein conformation that binds the tetrahedral intermediate(s) formed during glutamine hydrolysis. Inhibited by the product CTP, via allosteric rather than competitive inhibition.</text>
</comment>
<feature type="binding site" evidence="11">
    <location>
        <position position="13"/>
    </location>
    <ligand>
        <name>CTP</name>
        <dbReference type="ChEBI" id="CHEBI:37563"/>
        <note>allosteric inhibitor</note>
    </ligand>
</feature>
<dbReference type="Pfam" id="PF06418">
    <property type="entry name" value="CTP_synth_N"/>
    <property type="match status" value="1"/>
</dbReference>
<evidence type="ECO:0000259" key="12">
    <source>
        <dbReference type="Pfam" id="PF00117"/>
    </source>
</evidence>
<feature type="binding site" evidence="11">
    <location>
        <begin position="188"/>
        <end position="193"/>
    </location>
    <ligand>
        <name>CTP</name>
        <dbReference type="ChEBI" id="CHEBI:37563"/>
        <note>allosteric inhibitor</note>
    </ligand>
</feature>
<feature type="binding site" evidence="11">
    <location>
        <begin position="188"/>
        <end position="193"/>
    </location>
    <ligand>
        <name>UTP</name>
        <dbReference type="ChEBI" id="CHEBI:46398"/>
    </ligand>
</feature>
<evidence type="ECO:0000256" key="1">
    <source>
        <dbReference type="ARBA" id="ARBA00005171"/>
    </source>
</evidence>
<keyword evidence="9 11" id="KW-0665">Pyrimidine biosynthesis</keyword>
<dbReference type="GO" id="GO:0005524">
    <property type="term" value="F:ATP binding"/>
    <property type="evidence" value="ECO:0007669"/>
    <property type="project" value="UniProtKB-KW"/>
</dbReference>